<protein>
    <submittedName>
        <fullName evidence="1">Uncharacterized protein</fullName>
    </submittedName>
</protein>
<accession>A0A9D4IPQ5</accession>
<keyword evidence="2" id="KW-1185">Reference proteome</keyword>
<gene>
    <name evidence="1" type="ORF">DPMN_158364</name>
</gene>
<comment type="caution">
    <text evidence="1">The sequence shown here is derived from an EMBL/GenBank/DDBJ whole genome shotgun (WGS) entry which is preliminary data.</text>
</comment>
<evidence type="ECO:0000313" key="1">
    <source>
        <dbReference type="EMBL" id="KAH3780547.1"/>
    </source>
</evidence>
<proteinExistence type="predicted"/>
<organism evidence="1 2">
    <name type="scientific">Dreissena polymorpha</name>
    <name type="common">Zebra mussel</name>
    <name type="synonym">Mytilus polymorpha</name>
    <dbReference type="NCBI Taxonomy" id="45954"/>
    <lineage>
        <taxon>Eukaryota</taxon>
        <taxon>Metazoa</taxon>
        <taxon>Spiralia</taxon>
        <taxon>Lophotrochozoa</taxon>
        <taxon>Mollusca</taxon>
        <taxon>Bivalvia</taxon>
        <taxon>Autobranchia</taxon>
        <taxon>Heteroconchia</taxon>
        <taxon>Euheterodonta</taxon>
        <taxon>Imparidentia</taxon>
        <taxon>Neoheterodontei</taxon>
        <taxon>Myida</taxon>
        <taxon>Dreissenoidea</taxon>
        <taxon>Dreissenidae</taxon>
        <taxon>Dreissena</taxon>
    </lineage>
</organism>
<sequence>MRPRLILSNRSLQTLHLPSSHQTPTGISCRQQCPLPGPWTASMQAWSLCIRSQAQLYFWFSGFISHFVILPHNDLVQSHCVDALDEPCSLWEEEDQRYK</sequence>
<dbReference type="EMBL" id="JAIWYP010000008">
    <property type="protein sequence ID" value="KAH3780547.1"/>
    <property type="molecule type" value="Genomic_DNA"/>
</dbReference>
<name>A0A9D4IPQ5_DREPO</name>
<reference evidence="1" key="2">
    <citation type="submission" date="2020-11" db="EMBL/GenBank/DDBJ databases">
        <authorList>
            <person name="McCartney M.A."/>
            <person name="Auch B."/>
            <person name="Kono T."/>
            <person name="Mallez S."/>
            <person name="Becker A."/>
            <person name="Gohl D.M."/>
            <person name="Silverstein K.A.T."/>
            <person name="Koren S."/>
            <person name="Bechman K.B."/>
            <person name="Herman A."/>
            <person name="Abrahante J.E."/>
            <person name="Garbe J."/>
        </authorList>
    </citation>
    <scope>NUCLEOTIDE SEQUENCE</scope>
    <source>
        <strain evidence="1">Duluth1</strain>
        <tissue evidence="1">Whole animal</tissue>
    </source>
</reference>
<dbReference type="AlphaFoldDB" id="A0A9D4IPQ5"/>
<dbReference type="Proteomes" id="UP000828390">
    <property type="component" value="Unassembled WGS sequence"/>
</dbReference>
<reference evidence="1" key="1">
    <citation type="journal article" date="2019" name="bioRxiv">
        <title>The Genome of the Zebra Mussel, Dreissena polymorpha: A Resource for Invasive Species Research.</title>
        <authorList>
            <person name="McCartney M.A."/>
            <person name="Auch B."/>
            <person name="Kono T."/>
            <person name="Mallez S."/>
            <person name="Zhang Y."/>
            <person name="Obille A."/>
            <person name="Becker A."/>
            <person name="Abrahante J.E."/>
            <person name="Garbe J."/>
            <person name="Badalamenti J.P."/>
            <person name="Herman A."/>
            <person name="Mangelson H."/>
            <person name="Liachko I."/>
            <person name="Sullivan S."/>
            <person name="Sone E.D."/>
            <person name="Koren S."/>
            <person name="Silverstein K.A.T."/>
            <person name="Beckman K.B."/>
            <person name="Gohl D.M."/>
        </authorList>
    </citation>
    <scope>NUCLEOTIDE SEQUENCE</scope>
    <source>
        <strain evidence="1">Duluth1</strain>
        <tissue evidence="1">Whole animal</tissue>
    </source>
</reference>
<evidence type="ECO:0000313" key="2">
    <source>
        <dbReference type="Proteomes" id="UP000828390"/>
    </source>
</evidence>
<dbReference type="PROSITE" id="PS51257">
    <property type="entry name" value="PROKAR_LIPOPROTEIN"/>
    <property type="match status" value="1"/>
</dbReference>